<dbReference type="SMART" id="SM00862">
    <property type="entry name" value="Trans_reg_C"/>
    <property type="match status" value="1"/>
</dbReference>
<dbReference type="InterPro" id="IPR019734">
    <property type="entry name" value="TPR_rpt"/>
</dbReference>
<gene>
    <name evidence="9" type="ORF">GA0070618_4683</name>
</gene>
<evidence type="ECO:0000259" key="8">
    <source>
        <dbReference type="SMART" id="SM01043"/>
    </source>
</evidence>
<keyword evidence="10" id="KW-1185">Reference proteome</keyword>
<dbReference type="InterPro" id="IPR003593">
    <property type="entry name" value="AAA+_ATPase"/>
</dbReference>
<dbReference type="Gene3D" id="1.25.40.10">
    <property type="entry name" value="Tetratricopeptide repeat domain"/>
    <property type="match status" value="2"/>
</dbReference>
<evidence type="ECO:0000256" key="1">
    <source>
        <dbReference type="ARBA" id="ARBA00005820"/>
    </source>
</evidence>
<dbReference type="RefSeq" id="WP_088983533.1">
    <property type="nucleotide sequence ID" value="NZ_LT607413.1"/>
</dbReference>
<sequence length="923" mass="99271">MTIEFGLLGPVTLHVDGDHVALPGGRPRLLLAGLLLGRGRRVPADRLLTGLWADPPPSAQANLRTYVTRLRAALGPYRDRLTWVNSGYALVVEPGELDLDRFESDVKDALGPGHVTRPEQCADLLAAALRRWHGEAAEGLPHHGALGRSLDALDESRWMAVERYARACVEAGRHQPAVAVLRSLLADQPARESAWEQLVQALLSSGDRAEAMAALTAADAALLGAVGRRAGRVLREVERDLLDGASGPARRPTPVVRDTPPPEGAPSTLPPSVVLVGRERLLARVEAELSRANMIVLHGPAGVGKSALAGAVATRLAPSCPGGQLYLDLCGSSPGLAPMTVEEAIGSLLRALGGDRSGGTPGAEAAELRVRAGERRVLVVLDNVVDAGQVRRLLSLLSSATVIVTSRTTLSTLDVTHLAVGALDPGESVTLLARHAGPERFTGSPRQAEALAALCGHLPLALRIVGARLASHPEWTLAAMVARLADEQYRLDELSCDDLAVRASLAVTCDVLAERPGGPESLELFDRWGMVRSPVLGLDLARVLTGATARAARAALDRLADAGLVEACGMDRYRLHDLVRIFAMERGRRDPAAREAALHAARCYFLDTARRARDQIRPVSRRPSDGFVETPATVTFAHPQEALQWLETERDNLVAAARVAAQDGTPEGDLFAVRLCAELYPFLPMRGYYHELREVAGGALRCARRLGSRPDEATSLTYVAVAQSRLGETDQAVDGLLVALALREADGDLHEVAVTLDHLGVLLAAAGRLDEARTGFLRALEMHRQGDDRRRVGLTLNNLADVLLQLGQTGSALVHLRESLRLRRELGDELGLGITMVTMGQVYARRGQYRQAYGWLGRALTAARATGNREAEWRVLTVRAEVHRATGQWRAAREDLHLALALSEQIGDVNGTREVRRALVVLR</sequence>
<feature type="compositionally biased region" description="Low complexity" evidence="5">
    <location>
        <begin position="248"/>
        <end position="258"/>
    </location>
</feature>
<dbReference type="AlphaFoldDB" id="A0A1C4Z271"/>
<protein>
    <submittedName>
        <fullName evidence="9">DNA-binding transcriptional activator of the SARP family</fullName>
    </submittedName>
</protein>
<dbReference type="SMART" id="SM00382">
    <property type="entry name" value="AAA"/>
    <property type="match status" value="1"/>
</dbReference>
<comment type="similarity">
    <text evidence="1">Belongs to the AfsR/DnrI/RedD regulatory family.</text>
</comment>
<feature type="domain" description="OmpR/PhoB-type" evidence="7">
    <location>
        <begin position="17"/>
        <end position="90"/>
    </location>
</feature>
<reference evidence="10" key="1">
    <citation type="submission" date="2016-06" db="EMBL/GenBank/DDBJ databases">
        <authorList>
            <person name="Varghese N."/>
            <person name="Submissions Spin"/>
        </authorList>
    </citation>
    <scope>NUCLEOTIDE SEQUENCE [LARGE SCALE GENOMIC DNA]</scope>
    <source>
        <strain evidence="10">DSM 43816</strain>
    </source>
</reference>
<dbReference type="InterPro" id="IPR036388">
    <property type="entry name" value="WH-like_DNA-bd_sf"/>
</dbReference>
<evidence type="ECO:0000259" key="7">
    <source>
        <dbReference type="SMART" id="SM00862"/>
    </source>
</evidence>
<keyword evidence="2" id="KW-0805">Transcription regulation</keyword>
<dbReference type="InterPro" id="IPR016032">
    <property type="entry name" value="Sig_transdc_resp-reg_C-effctor"/>
</dbReference>
<evidence type="ECO:0000256" key="2">
    <source>
        <dbReference type="ARBA" id="ARBA00023015"/>
    </source>
</evidence>
<dbReference type="SMART" id="SM01043">
    <property type="entry name" value="BTAD"/>
    <property type="match status" value="1"/>
</dbReference>
<evidence type="ECO:0000256" key="4">
    <source>
        <dbReference type="ARBA" id="ARBA00023163"/>
    </source>
</evidence>
<dbReference type="Pfam" id="PF13424">
    <property type="entry name" value="TPR_12"/>
    <property type="match status" value="1"/>
</dbReference>
<keyword evidence="4" id="KW-0804">Transcription</keyword>
<dbReference type="GO" id="GO:0000160">
    <property type="term" value="P:phosphorelay signal transduction system"/>
    <property type="evidence" value="ECO:0007669"/>
    <property type="project" value="InterPro"/>
</dbReference>
<dbReference type="PANTHER" id="PTHR35807">
    <property type="entry name" value="TRANSCRIPTIONAL REGULATOR REDD-RELATED"/>
    <property type="match status" value="1"/>
</dbReference>
<dbReference type="Gene3D" id="3.40.50.300">
    <property type="entry name" value="P-loop containing nucleotide triphosphate hydrolases"/>
    <property type="match status" value="1"/>
</dbReference>
<name>A0A1C4Z271_MICEC</name>
<organism evidence="9 10">
    <name type="scientific">Micromonospora echinospora</name>
    <name type="common">Micromonospora purpurea</name>
    <dbReference type="NCBI Taxonomy" id="1877"/>
    <lineage>
        <taxon>Bacteria</taxon>
        <taxon>Bacillati</taxon>
        <taxon>Actinomycetota</taxon>
        <taxon>Actinomycetes</taxon>
        <taxon>Micromonosporales</taxon>
        <taxon>Micromonosporaceae</taxon>
        <taxon>Micromonospora</taxon>
    </lineage>
</organism>
<dbReference type="PANTHER" id="PTHR35807:SF1">
    <property type="entry name" value="TRANSCRIPTIONAL REGULATOR REDD"/>
    <property type="match status" value="1"/>
</dbReference>
<dbReference type="Pfam" id="PF03704">
    <property type="entry name" value="BTAD"/>
    <property type="match status" value="1"/>
</dbReference>
<proteinExistence type="inferred from homology"/>
<accession>A0A1C4Z271</accession>
<dbReference type="GO" id="GO:0006355">
    <property type="term" value="P:regulation of DNA-templated transcription"/>
    <property type="evidence" value="ECO:0007669"/>
    <property type="project" value="InterPro"/>
</dbReference>
<dbReference type="EMBL" id="LT607413">
    <property type="protein sequence ID" value="SCF27053.1"/>
    <property type="molecule type" value="Genomic_DNA"/>
</dbReference>
<dbReference type="SMART" id="SM00028">
    <property type="entry name" value="TPR"/>
    <property type="match status" value="5"/>
</dbReference>
<dbReference type="GO" id="GO:0043531">
    <property type="term" value="F:ADP binding"/>
    <property type="evidence" value="ECO:0007669"/>
    <property type="project" value="InterPro"/>
</dbReference>
<evidence type="ECO:0000313" key="9">
    <source>
        <dbReference type="EMBL" id="SCF27053.1"/>
    </source>
</evidence>
<dbReference type="Gene3D" id="1.10.10.10">
    <property type="entry name" value="Winged helix-like DNA-binding domain superfamily/Winged helix DNA-binding domain"/>
    <property type="match status" value="1"/>
</dbReference>
<feature type="domain" description="Bacterial transcriptional activator" evidence="8">
    <location>
        <begin position="97"/>
        <end position="242"/>
    </location>
</feature>
<dbReference type="InterPro" id="IPR027417">
    <property type="entry name" value="P-loop_NTPase"/>
</dbReference>
<dbReference type="Pfam" id="PF13191">
    <property type="entry name" value="AAA_16"/>
    <property type="match status" value="1"/>
</dbReference>
<dbReference type="InterPro" id="IPR041664">
    <property type="entry name" value="AAA_16"/>
</dbReference>
<dbReference type="InParanoid" id="A0A1C4Z271"/>
<evidence type="ECO:0000256" key="5">
    <source>
        <dbReference type="SAM" id="MobiDB-lite"/>
    </source>
</evidence>
<evidence type="ECO:0000256" key="3">
    <source>
        <dbReference type="ARBA" id="ARBA00023125"/>
    </source>
</evidence>
<feature type="domain" description="AAA+ ATPase" evidence="6">
    <location>
        <begin position="291"/>
        <end position="442"/>
    </location>
</feature>
<dbReference type="GO" id="GO:0003677">
    <property type="term" value="F:DNA binding"/>
    <property type="evidence" value="ECO:0007669"/>
    <property type="project" value="UniProtKB-KW"/>
</dbReference>
<dbReference type="InterPro" id="IPR001867">
    <property type="entry name" value="OmpR/PhoB-type_DNA-bd"/>
</dbReference>
<keyword evidence="3 9" id="KW-0238">DNA-binding</keyword>
<evidence type="ECO:0000313" key="10">
    <source>
        <dbReference type="Proteomes" id="UP000198253"/>
    </source>
</evidence>
<evidence type="ECO:0000259" key="6">
    <source>
        <dbReference type="SMART" id="SM00382"/>
    </source>
</evidence>
<dbReference type="SUPFAM" id="SSF46894">
    <property type="entry name" value="C-terminal effector domain of the bipartite response regulators"/>
    <property type="match status" value="1"/>
</dbReference>
<dbReference type="PRINTS" id="PR00364">
    <property type="entry name" value="DISEASERSIST"/>
</dbReference>
<dbReference type="InterPro" id="IPR011990">
    <property type="entry name" value="TPR-like_helical_dom_sf"/>
</dbReference>
<dbReference type="SUPFAM" id="SSF48452">
    <property type="entry name" value="TPR-like"/>
    <property type="match status" value="2"/>
</dbReference>
<dbReference type="SUPFAM" id="SSF52540">
    <property type="entry name" value="P-loop containing nucleoside triphosphate hydrolases"/>
    <property type="match status" value="1"/>
</dbReference>
<feature type="region of interest" description="Disordered" evidence="5">
    <location>
        <begin position="243"/>
        <end position="271"/>
    </location>
</feature>
<dbReference type="OrthoDB" id="7628974at2"/>
<dbReference type="InterPro" id="IPR051677">
    <property type="entry name" value="AfsR-DnrI-RedD_regulator"/>
</dbReference>
<dbReference type="Proteomes" id="UP000198253">
    <property type="component" value="Chromosome I"/>
</dbReference>
<dbReference type="InterPro" id="IPR005158">
    <property type="entry name" value="BTAD"/>
</dbReference>